<gene>
    <name evidence="2" type="ORF">DP120_11880</name>
</gene>
<feature type="region of interest" description="Disordered" evidence="1">
    <location>
        <begin position="20"/>
        <end position="41"/>
    </location>
</feature>
<protein>
    <recommendedName>
        <fullName evidence="4">DUF3221 domain-containing protein</fullName>
    </recommendedName>
</protein>
<reference evidence="2 3" key="1">
    <citation type="submission" date="2018-06" db="EMBL/GenBank/DDBJ databases">
        <title>The draft genome sequences of strains SCU63 and S1.</title>
        <authorList>
            <person name="Gan L."/>
        </authorList>
    </citation>
    <scope>NUCLEOTIDE SEQUENCE [LARGE SCALE GENOMIC DNA]</scope>
    <source>
        <strain evidence="2 3">SCU63</strain>
    </source>
</reference>
<name>A0A365KU81_9BACL</name>
<comment type="caution">
    <text evidence="2">The sequence shown here is derived from an EMBL/GenBank/DDBJ whole genome shotgun (WGS) entry which is preliminary data.</text>
</comment>
<sequence>MKKWGLLLAGMLFLSACSEEEAKPAETEEKEEVAVEQEQTEMTESGFITQIRNDKVLVNNIYFAVGEEVEVETADGTENKEAVVSDIRTGMKVDIAYKGPLEQAFPLQAEADSITILSDEESLKQTEALQAYINKEQIASLLILGQPIVRDNEIGFLFNNMDTGKMQEVRINMDTHEYTVGNGEEEPEEENTEDAS</sequence>
<evidence type="ECO:0000313" key="2">
    <source>
        <dbReference type="EMBL" id="RAZ76724.1"/>
    </source>
</evidence>
<dbReference type="EMBL" id="QLZR01000004">
    <property type="protein sequence ID" value="RAZ76724.1"/>
    <property type="molecule type" value="Genomic_DNA"/>
</dbReference>
<keyword evidence="3" id="KW-1185">Reference proteome</keyword>
<proteinExistence type="predicted"/>
<evidence type="ECO:0000256" key="1">
    <source>
        <dbReference type="SAM" id="MobiDB-lite"/>
    </source>
</evidence>
<accession>A0A365KU81</accession>
<evidence type="ECO:0000313" key="3">
    <source>
        <dbReference type="Proteomes" id="UP000251002"/>
    </source>
</evidence>
<dbReference type="Proteomes" id="UP000251002">
    <property type="component" value="Unassembled WGS sequence"/>
</dbReference>
<evidence type="ECO:0008006" key="4">
    <source>
        <dbReference type="Google" id="ProtNLM"/>
    </source>
</evidence>
<organism evidence="2 3">
    <name type="scientific">Planococcus halotolerans</name>
    <dbReference type="NCBI Taxonomy" id="2233542"/>
    <lineage>
        <taxon>Bacteria</taxon>
        <taxon>Bacillati</taxon>
        <taxon>Bacillota</taxon>
        <taxon>Bacilli</taxon>
        <taxon>Bacillales</taxon>
        <taxon>Caryophanaceae</taxon>
        <taxon>Planococcus</taxon>
    </lineage>
</organism>
<dbReference type="PROSITE" id="PS51257">
    <property type="entry name" value="PROKAR_LIPOPROTEIN"/>
    <property type="match status" value="1"/>
</dbReference>
<feature type="compositionally biased region" description="Acidic residues" evidence="1">
    <location>
        <begin position="28"/>
        <end position="41"/>
    </location>
</feature>
<dbReference type="AlphaFoldDB" id="A0A365KU81"/>